<evidence type="ECO:0000313" key="2">
    <source>
        <dbReference type="Proteomes" id="UP000824243"/>
    </source>
</evidence>
<dbReference type="Proteomes" id="UP000824243">
    <property type="component" value="Unassembled WGS sequence"/>
</dbReference>
<reference evidence="1" key="1">
    <citation type="journal article" date="2021" name="PeerJ">
        <title>Extensive microbial diversity within the chicken gut microbiome revealed by metagenomics and culture.</title>
        <authorList>
            <person name="Gilroy R."/>
            <person name="Ravi A."/>
            <person name="Getino M."/>
            <person name="Pursley I."/>
            <person name="Horton D.L."/>
            <person name="Alikhan N.F."/>
            <person name="Baker D."/>
            <person name="Gharbi K."/>
            <person name="Hall N."/>
            <person name="Watson M."/>
            <person name="Adriaenssens E.M."/>
            <person name="Foster-Nyarko E."/>
            <person name="Jarju S."/>
            <person name="Secka A."/>
            <person name="Antonio M."/>
            <person name="Oren A."/>
            <person name="Chaudhuri R.R."/>
            <person name="La Ragione R."/>
            <person name="Hildebrand F."/>
            <person name="Pallen M.J."/>
        </authorList>
    </citation>
    <scope>NUCLEOTIDE SEQUENCE</scope>
    <source>
        <strain evidence="1">ChiSjej5B23-15282</strain>
    </source>
</reference>
<dbReference type="InterPro" id="IPR041881">
    <property type="entry name" value="PqqD_sf"/>
</dbReference>
<evidence type="ECO:0000313" key="1">
    <source>
        <dbReference type="EMBL" id="HIX49253.1"/>
    </source>
</evidence>
<dbReference type="Pfam" id="PF05402">
    <property type="entry name" value="PqqD"/>
    <property type="match status" value="1"/>
</dbReference>
<organism evidence="1 2">
    <name type="scientific">Candidatus Mediterraneibacter caccavium</name>
    <dbReference type="NCBI Taxonomy" id="2838661"/>
    <lineage>
        <taxon>Bacteria</taxon>
        <taxon>Bacillati</taxon>
        <taxon>Bacillota</taxon>
        <taxon>Clostridia</taxon>
        <taxon>Lachnospirales</taxon>
        <taxon>Lachnospiraceae</taxon>
        <taxon>Mediterraneibacter</taxon>
    </lineage>
</organism>
<dbReference type="AlphaFoldDB" id="A0A9D2ATE7"/>
<gene>
    <name evidence="1" type="ORF">H9981_09645</name>
</gene>
<name>A0A9D2ATE7_9FIRM</name>
<dbReference type="InterPro" id="IPR008792">
    <property type="entry name" value="PQQD"/>
</dbReference>
<dbReference type="Gene3D" id="1.10.10.1150">
    <property type="entry name" value="Coenzyme PQQ synthesis protein D (PqqD)"/>
    <property type="match status" value="1"/>
</dbReference>
<comment type="caution">
    <text evidence="1">The sequence shown here is derived from an EMBL/GenBank/DDBJ whole genome shotgun (WGS) entry which is preliminary data.</text>
</comment>
<dbReference type="EMBL" id="DXFA01000161">
    <property type="protein sequence ID" value="HIX49253.1"/>
    <property type="molecule type" value="Genomic_DNA"/>
</dbReference>
<proteinExistence type="predicted"/>
<accession>A0A9D2ATE7</accession>
<sequence>MKISENYILREIAGEYIVVPTGSAAMDFKGLITLNDTGVFLWKLLQEDDQTKESLLDALCEEYEAVREEAKADIEEFLQRIRSEGMLIE</sequence>
<reference evidence="1" key="2">
    <citation type="submission" date="2021-04" db="EMBL/GenBank/DDBJ databases">
        <authorList>
            <person name="Gilroy R."/>
        </authorList>
    </citation>
    <scope>NUCLEOTIDE SEQUENCE</scope>
    <source>
        <strain evidence="1">ChiSjej5B23-15282</strain>
    </source>
</reference>
<protein>
    <submittedName>
        <fullName evidence="1">PqqD family protein</fullName>
    </submittedName>
</protein>